<evidence type="ECO:0000313" key="2">
    <source>
        <dbReference type="Proteomes" id="UP000092634"/>
    </source>
</evidence>
<gene>
    <name evidence="1" type="ORF">BA896_001210</name>
</gene>
<dbReference type="AlphaFoldDB" id="A0A1E8PND6"/>
<comment type="caution">
    <text evidence="1">The sequence shown here is derived from an EMBL/GenBank/DDBJ whole genome shotgun (WGS) entry which is preliminary data.</text>
</comment>
<protein>
    <submittedName>
        <fullName evidence="1">Uncharacterized protein</fullName>
    </submittedName>
</protein>
<reference evidence="1 2" key="1">
    <citation type="submission" date="2016-10" db="EMBL/GenBank/DDBJ databases">
        <title>Updated version of Genome Assembly of Janthinobacterium lividum ERGS5:01.</title>
        <authorList>
            <person name="Kumar R."/>
            <person name="Acharya V."/>
            <person name="Singh D."/>
        </authorList>
    </citation>
    <scope>NUCLEOTIDE SEQUENCE [LARGE SCALE GENOMIC DNA]</scope>
    <source>
        <strain evidence="1 2">ERGS5:01</strain>
    </source>
</reference>
<name>A0A1E8PND6_9BURK</name>
<evidence type="ECO:0000313" key="1">
    <source>
        <dbReference type="EMBL" id="OFJ47822.1"/>
    </source>
</evidence>
<organism evidence="1 2">
    <name type="scientific">Janthinobacterium lividum</name>
    <dbReference type="NCBI Taxonomy" id="29581"/>
    <lineage>
        <taxon>Bacteria</taxon>
        <taxon>Pseudomonadati</taxon>
        <taxon>Pseudomonadota</taxon>
        <taxon>Betaproteobacteria</taxon>
        <taxon>Burkholderiales</taxon>
        <taxon>Oxalobacteraceae</taxon>
        <taxon>Janthinobacterium</taxon>
    </lineage>
</organism>
<proteinExistence type="predicted"/>
<dbReference type="EMBL" id="MAQB02000001">
    <property type="protein sequence ID" value="OFJ47822.1"/>
    <property type="molecule type" value="Genomic_DNA"/>
</dbReference>
<dbReference type="Proteomes" id="UP000092634">
    <property type="component" value="Unassembled WGS sequence"/>
</dbReference>
<sequence>MPDRSVPVETCDEDQDTFERVRIQQGLNTIDQAIEWLIKDNVRIGIRKMSGRGRALYQVKRKNK</sequence>
<accession>A0A1E8PND6</accession>